<dbReference type="SUPFAM" id="SSF141000">
    <property type="entry name" value="Glu-tRNAGln amidotransferase C subunit"/>
    <property type="match status" value="1"/>
</dbReference>
<evidence type="ECO:0000313" key="3">
    <source>
        <dbReference type="Proteomes" id="UP000000248"/>
    </source>
</evidence>
<dbReference type="GO" id="GO:0006412">
    <property type="term" value="P:translation"/>
    <property type="evidence" value="ECO:0007669"/>
    <property type="project" value="UniProtKB-UniRule"/>
</dbReference>
<comment type="subunit">
    <text evidence="1">Heterotrimer of A, B and C subunits.</text>
</comment>
<dbReference type="HAMAP" id="MF_00122">
    <property type="entry name" value="GatC"/>
    <property type="match status" value="1"/>
</dbReference>
<dbReference type="PANTHER" id="PTHR15004:SF0">
    <property type="entry name" value="GLUTAMYL-TRNA(GLN) AMIDOTRANSFERASE SUBUNIT C, MITOCHONDRIAL"/>
    <property type="match status" value="1"/>
</dbReference>
<organism evidence="2 3">
    <name type="scientific">Dichelobacter nodosus (strain VCS1703A)</name>
    <dbReference type="NCBI Taxonomy" id="246195"/>
    <lineage>
        <taxon>Bacteria</taxon>
        <taxon>Pseudomonadati</taxon>
        <taxon>Pseudomonadota</taxon>
        <taxon>Gammaproteobacteria</taxon>
        <taxon>Cardiobacteriales</taxon>
        <taxon>Cardiobacteriaceae</taxon>
        <taxon>Dichelobacter</taxon>
    </lineage>
</organism>
<comment type="similarity">
    <text evidence="1">Belongs to the GatC family.</text>
</comment>
<keyword evidence="1" id="KW-0648">Protein biosynthesis</keyword>
<dbReference type="GO" id="GO:0050566">
    <property type="term" value="F:asparaginyl-tRNA synthase (glutamine-hydrolyzing) activity"/>
    <property type="evidence" value="ECO:0007669"/>
    <property type="project" value="RHEA"/>
</dbReference>
<keyword evidence="1" id="KW-0067">ATP-binding</keyword>
<dbReference type="EMBL" id="CP000513">
    <property type="protein sequence ID" value="ABQ13358.1"/>
    <property type="molecule type" value="Genomic_DNA"/>
</dbReference>
<dbReference type="InterPro" id="IPR003837">
    <property type="entry name" value="GatC"/>
</dbReference>
<dbReference type="GO" id="GO:0050567">
    <property type="term" value="F:glutaminyl-tRNA synthase (glutamine-hydrolyzing) activity"/>
    <property type="evidence" value="ECO:0007669"/>
    <property type="project" value="UniProtKB-UniRule"/>
</dbReference>
<reference evidence="2 3" key="1">
    <citation type="journal article" date="2007" name="Nat. Biotechnol.">
        <title>Genome sequence and identification of candidate vaccine antigens from the animal pathogen Dichelobacter nodosus.</title>
        <authorList>
            <person name="Myers G.S."/>
            <person name="Parker D."/>
            <person name="Al-Hasani K."/>
            <person name="Kennan R.M."/>
            <person name="Seemann T."/>
            <person name="Ren Q."/>
            <person name="Badger J.H."/>
            <person name="Selengut J.D."/>
            <person name="Deboy R.T."/>
            <person name="Tettelin H."/>
            <person name="Boyce J.D."/>
            <person name="McCarl V.P."/>
            <person name="Han X."/>
            <person name="Nelson W.C."/>
            <person name="Madupu R."/>
            <person name="Mohamoud Y."/>
            <person name="Holley T."/>
            <person name="Fedorova N."/>
            <person name="Khouri H."/>
            <person name="Bottomley S.P."/>
            <person name="Whittington R.J."/>
            <person name="Adler B."/>
            <person name="Songer J.G."/>
            <person name="Rood J.I."/>
            <person name="Paulsen I.T."/>
        </authorList>
    </citation>
    <scope>NUCLEOTIDE SEQUENCE [LARGE SCALE GENOMIC DNA]</scope>
    <source>
        <strain evidence="2 3">VCS1703A</strain>
    </source>
</reference>
<comment type="function">
    <text evidence="1">Allows the formation of correctly charged Asn-tRNA(Asn) or Gln-tRNA(Gln) through the transamidation of misacylated Asp-tRNA(Asn) or Glu-tRNA(Gln) in organisms which lack either or both of asparaginyl-tRNA or glutaminyl-tRNA synthetases. The reaction takes place in the presence of glutamine and ATP through an activated phospho-Asp-tRNA(Asn) or phospho-Glu-tRNA(Gln).</text>
</comment>
<dbReference type="GO" id="GO:0070681">
    <property type="term" value="P:glutaminyl-tRNAGln biosynthesis via transamidation"/>
    <property type="evidence" value="ECO:0007669"/>
    <property type="project" value="TreeGrafter"/>
</dbReference>
<dbReference type="HOGENOM" id="CLU_105899_2_2_6"/>
<dbReference type="OrthoDB" id="9794326at2"/>
<dbReference type="eggNOG" id="COG0721">
    <property type="taxonomic scope" value="Bacteria"/>
</dbReference>
<gene>
    <name evidence="1 2" type="primary">gatC</name>
    <name evidence="2" type="ordered locus">DNO_0968</name>
</gene>
<keyword evidence="3" id="KW-1185">Reference proteome</keyword>
<sequence length="96" mass="10747">MTQINPEIVRKTAKLSLLALSEEEVAQFSQELAQIFPLFDALNHEDISALSPLAHPLELHQPMRPDIAIECDLLASIAENAPEFEQQFITVPKVIE</sequence>
<dbReference type="NCBIfam" id="TIGR00135">
    <property type="entry name" value="gatC"/>
    <property type="match status" value="1"/>
</dbReference>
<accession>A5EY30</accession>
<dbReference type="GO" id="GO:0005524">
    <property type="term" value="F:ATP binding"/>
    <property type="evidence" value="ECO:0007669"/>
    <property type="project" value="UniProtKB-KW"/>
</dbReference>
<name>A5EY30_DICNV</name>
<comment type="catalytic activity">
    <reaction evidence="1">
        <text>L-glutamyl-tRNA(Gln) + L-glutamine + ATP + H2O = L-glutaminyl-tRNA(Gln) + L-glutamate + ADP + phosphate + H(+)</text>
        <dbReference type="Rhea" id="RHEA:17521"/>
        <dbReference type="Rhea" id="RHEA-COMP:9681"/>
        <dbReference type="Rhea" id="RHEA-COMP:9684"/>
        <dbReference type="ChEBI" id="CHEBI:15377"/>
        <dbReference type="ChEBI" id="CHEBI:15378"/>
        <dbReference type="ChEBI" id="CHEBI:29985"/>
        <dbReference type="ChEBI" id="CHEBI:30616"/>
        <dbReference type="ChEBI" id="CHEBI:43474"/>
        <dbReference type="ChEBI" id="CHEBI:58359"/>
        <dbReference type="ChEBI" id="CHEBI:78520"/>
        <dbReference type="ChEBI" id="CHEBI:78521"/>
        <dbReference type="ChEBI" id="CHEBI:456216"/>
    </reaction>
</comment>
<dbReference type="Pfam" id="PF02686">
    <property type="entry name" value="GatC"/>
    <property type="match status" value="1"/>
</dbReference>
<dbReference type="Proteomes" id="UP000000248">
    <property type="component" value="Chromosome"/>
</dbReference>
<evidence type="ECO:0000256" key="1">
    <source>
        <dbReference type="HAMAP-Rule" id="MF_00122"/>
    </source>
</evidence>
<evidence type="ECO:0000313" key="2">
    <source>
        <dbReference type="EMBL" id="ABQ13358.1"/>
    </source>
</evidence>
<dbReference type="KEGG" id="dno:DNO_0968"/>
<dbReference type="PANTHER" id="PTHR15004">
    <property type="entry name" value="GLUTAMYL-TRNA(GLN) AMIDOTRANSFERASE SUBUNIT C, MITOCHONDRIAL"/>
    <property type="match status" value="1"/>
</dbReference>
<keyword evidence="1 2" id="KW-0436">Ligase</keyword>
<dbReference type="GO" id="GO:0016740">
    <property type="term" value="F:transferase activity"/>
    <property type="evidence" value="ECO:0007669"/>
    <property type="project" value="UniProtKB-KW"/>
</dbReference>
<dbReference type="STRING" id="246195.DNO_0968"/>
<proteinExistence type="inferred from homology"/>
<dbReference type="AlphaFoldDB" id="A5EY30"/>
<dbReference type="EC" id="6.3.5.-" evidence="1"/>
<keyword evidence="2" id="KW-0808">Transferase</keyword>
<dbReference type="Gene3D" id="1.10.20.60">
    <property type="entry name" value="Glu-tRNAGln amidotransferase C subunit, N-terminal domain"/>
    <property type="match status" value="1"/>
</dbReference>
<comment type="catalytic activity">
    <reaction evidence="1">
        <text>L-aspartyl-tRNA(Asn) + L-glutamine + ATP + H2O = L-asparaginyl-tRNA(Asn) + L-glutamate + ADP + phosphate + 2 H(+)</text>
        <dbReference type="Rhea" id="RHEA:14513"/>
        <dbReference type="Rhea" id="RHEA-COMP:9674"/>
        <dbReference type="Rhea" id="RHEA-COMP:9677"/>
        <dbReference type="ChEBI" id="CHEBI:15377"/>
        <dbReference type="ChEBI" id="CHEBI:15378"/>
        <dbReference type="ChEBI" id="CHEBI:29985"/>
        <dbReference type="ChEBI" id="CHEBI:30616"/>
        <dbReference type="ChEBI" id="CHEBI:43474"/>
        <dbReference type="ChEBI" id="CHEBI:58359"/>
        <dbReference type="ChEBI" id="CHEBI:78515"/>
        <dbReference type="ChEBI" id="CHEBI:78516"/>
        <dbReference type="ChEBI" id="CHEBI:456216"/>
    </reaction>
</comment>
<protein>
    <recommendedName>
        <fullName evidence="1">Aspartyl/glutamyl-tRNA(Asn/Gln) amidotransferase subunit C</fullName>
        <shortName evidence="1">Asp/Glu-ADT subunit C</shortName>
        <ecNumber evidence="1">6.3.5.-</ecNumber>
    </recommendedName>
</protein>
<dbReference type="GO" id="GO:0006450">
    <property type="term" value="P:regulation of translational fidelity"/>
    <property type="evidence" value="ECO:0007669"/>
    <property type="project" value="InterPro"/>
</dbReference>
<dbReference type="RefSeq" id="WP_012031281.1">
    <property type="nucleotide sequence ID" value="NC_009446.1"/>
</dbReference>
<keyword evidence="1" id="KW-0547">Nucleotide-binding</keyword>
<dbReference type="InterPro" id="IPR036113">
    <property type="entry name" value="Asp/Glu-ADT_sf_sub_c"/>
</dbReference>